<accession>A0ABP0I4D5</accession>
<name>A0ABP0I4D5_9DINO</name>
<sequence length="180" mass="20105">MMPVEAGKFLLSLRELGGGSAGVAWRRLFENDEVKFDDFCGALVSLHFSGDVIRLWHELAGPSTPQLKFEAVDKESALLLNAFKVWCSIGERDGPLEVFRTIDQAFEGSDSLTAEKFVDGLQRLGFFDPPGVLAKEAIWKKLETRERPDGCDDCGRGSWALWEGCLFGDWRMVVCEKGVR</sequence>
<reference evidence="1 2" key="1">
    <citation type="submission" date="2024-02" db="EMBL/GenBank/DDBJ databases">
        <authorList>
            <person name="Chen Y."/>
            <person name="Shah S."/>
            <person name="Dougan E. K."/>
            <person name="Thang M."/>
            <person name="Chan C."/>
        </authorList>
    </citation>
    <scope>NUCLEOTIDE SEQUENCE [LARGE SCALE GENOMIC DNA]</scope>
</reference>
<dbReference type="Proteomes" id="UP001642484">
    <property type="component" value="Unassembled WGS sequence"/>
</dbReference>
<proteinExistence type="predicted"/>
<gene>
    <name evidence="1" type="ORF">CCMP2556_LOCUS4338</name>
</gene>
<protein>
    <submittedName>
        <fullName evidence="1">Uncharacterized protein</fullName>
    </submittedName>
</protein>
<evidence type="ECO:0000313" key="1">
    <source>
        <dbReference type="EMBL" id="CAK8996159.1"/>
    </source>
</evidence>
<keyword evidence="2" id="KW-1185">Reference proteome</keyword>
<comment type="caution">
    <text evidence="1">The sequence shown here is derived from an EMBL/GenBank/DDBJ whole genome shotgun (WGS) entry which is preliminary data.</text>
</comment>
<evidence type="ECO:0000313" key="2">
    <source>
        <dbReference type="Proteomes" id="UP001642484"/>
    </source>
</evidence>
<organism evidence="1 2">
    <name type="scientific">Durusdinium trenchii</name>
    <dbReference type="NCBI Taxonomy" id="1381693"/>
    <lineage>
        <taxon>Eukaryota</taxon>
        <taxon>Sar</taxon>
        <taxon>Alveolata</taxon>
        <taxon>Dinophyceae</taxon>
        <taxon>Suessiales</taxon>
        <taxon>Symbiodiniaceae</taxon>
        <taxon>Durusdinium</taxon>
    </lineage>
</organism>
<dbReference type="EMBL" id="CAXAMN010001780">
    <property type="protein sequence ID" value="CAK8996159.1"/>
    <property type="molecule type" value="Genomic_DNA"/>
</dbReference>